<keyword evidence="3 4" id="KW-0067">ATP-binding</keyword>
<feature type="binding site" evidence="4">
    <location>
        <position position="44"/>
    </location>
    <ligand>
        <name>ATP</name>
        <dbReference type="ChEBI" id="CHEBI:30616"/>
    </ligand>
</feature>
<evidence type="ECO:0000256" key="2">
    <source>
        <dbReference type="ARBA" id="ARBA00022741"/>
    </source>
</evidence>
<protein>
    <recommendedName>
        <fullName evidence="1">non-specific serine/threonine protein kinase</fullName>
        <ecNumber evidence="1">2.7.11.1</ecNumber>
    </recommendedName>
</protein>
<feature type="domain" description="Protein kinase" evidence="6">
    <location>
        <begin position="17"/>
        <end position="179"/>
    </location>
</feature>
<evidence type="ECO:0000256" key="5">
    <source>
        <dbReference type="RuleBase" id="RU000304"/>
    </source>
</evidence>
<evidence type="ECO:0000259" key="6">
    <source>
        <dbReference type="PROSITE" id="PS50011"/>
    </source>
</evidence>
<dbReference type="EC" id="2.7.11.1" evidence="1"/>
<keyword evidence="5" id="KW-0808">Transferase</keyword>
<evidence type="ECO:0000256" key="4">
    <source>
        <dbReference type="PROSITE-ProRule" id="PRU10141"/>
    </source>
</evidence>
<dbReference type="AlphaFoldDB" id="A0A915DEM8"/>
<evidence type="ECO:0000256" key="1">
    <source>
        <dbReference type="ARBA" id="ARBA00012513"/>
    </source>
</evidence>
<evidence type="ECO:0000313" key="8">
    <source>
        <dbReference type="WBParaSite" id="jg18629"/>
    </source>
</evidence>
<keyword evidence="7" id="KW-1185">Reference proteome</keyword>
<dbReference type="InterPro" id="IPR017441">
    <property type="entry name" value="Protein_kinase_ATP_BS"/>
</dbReference>
<dbReference type="PROSITE" id="PS50011">
    <property type="entry name" value="PROTEIN_KINASE_DOM"/>
    <property type="match status" value="1"/>
</dbReference>
<dbReference type="WBParaSite" id="jg18629">
    <property type="protein sequence ID" value="jg18629"/>
    <property type="gene ID" value="jg18629"/>
</dbReference>
<keyword evidence="5" id="KW-0418">Kinase</keyword>
<dbReference type="SUPFAM" id="SSF56112">
    <property type="entry name" value="Protein kinase-like (PK-like)"/>
    <property type="match status" value="1"/>
</dbReference>
<evidence type="ECO:0000313" key="7">
    <source>
        <dbReference type="Proteomes" id="UP000887574"/>
    </source>
</evidence>
<dbReference type="GO" id="GO:0004674">
    <property type="term" value="F:protein serine/threonine kinase activity"/>
    <property type="evidence" value="ECO:0007669"/>
    <property type="project" value="UniProtKB-KW"/>
</dbReference>
<dbReference type="InterPro" id="IPR011009">
    <property type="entry name" value="Kinase-like_dom_sf"/>
</dbReference>
<dbReference type="InterPro" id="IPR000719">
    <property type="entry name" value="Prot_kinase_dom"/>
</dbReference>
<comment type="similarity">
    <text evidence="5">Belongs to the protein kinase superfamily.</text>
</comment>
<dbReference type="PANTHER" id="PTHR11909">
    <property type="entry name" value="CASEIN KINASE-RELATED"/>
    <property type="match status" value="1"/>
</dbReference>
<sequence>MAQELVQLNPGTKVERWMIDKKLGEGGFGAVYLCSDATGKYALKTEGANEQIQVLKMEVFVLTELTKRASKHFCKIEDKGRLAQRESAAALQHGHSNWRRHPDARALEDLHGIGYLHRDVKPGNYTIGRAELNELRKIYILDFGMARKFTNDAGSFVVQELLLVFVNCSLRTDILPYPT</sequence>
<name>A0A915DEM8_9BILA</name>
<dbReference type="InterPro" id="IPR050235">
    <property type="entry name" value="CK1_Ser-Thr_kinase"/>
</dbReference>
<organism evidence="7 8">
    <name type="scientific">Ditylenchus dipsaci</name>
    <dbReference type="NCBI Taxonomy" id="166011"/>
    <lineage>
        <taxon>Eukaryota</taxon>
        <taxon>Metazoa</taxon>
        <taxon>Ecdysozoa</taxon>
        <taxon>Nematoda</taxon>
        <taxon>Chromadorea</taxon>
        <taxon>Rhabditida</taxon>
        <taxon>Tylenchina</taxon>
        <taxon>Tylenchomorpha</taxon>
        <taxon>Sphaerularioidea</taxon>
        <taxon>Anguinidae</taxon>
        <taxon>Anguininae</taxon>
        <taxon>Ditylenchus</taxon>
    </lineage>
</organism>
<accession>A0A915DEM8</accession>
<keyword evidence="5" id="KW-0723">Serine/threonine-protein kinase</keyword>
<proteinExistence type="inferred from homology"/>
<reference evidence="8" key="1">
    <citation type="submission" date="2022-11" db="UniProtKB">
        <authorList>
            <consortium name="WormBaseParasite"/>
        </authorList>
    </citation>
    <scope>IDENTIFICATION</scope>
</reference>
<dbReference type="GO" id="GO:0005524">
    <property type="term" value="F:ATP binding"/>
    <property type="evidence" value="ECO:0007669"/>
    <property type="project" value="UniProtKB-UniRule"/>
</dbReference>
<dbReference type="Proteomes" id="UP000887574">
    <property type="component" value="Unplaced"/>
</dbReference>
<keyword evidence="2 4" id="KW-0547">Nucleotide-binding</keyword>
<dbReference type="PROSITE" id="PS00107">
    <property type="entry name" value="PROTEIN_KINASE_ATP"/>
    <property type="match status" value="1"/>
</dbReference>
<dbReference type="PROSITE" id="PS00108">
    <property type="entry name" value="PROTEIN_KINASE_ST"/>
    <property type="match status" value="1"/>
</dbReference>
<dbReference type="Gene3D" id="1.10.510.10">
    <property type="entry name" value="Transferase(Phosphotransferase) domain 1"/>
    <property type="match status" value="1"/>
</dbReference>
<dbReference type="InterPro" id="IPR008271">
    <property type="entry name" value="Ser/Thr_kinase_AS"/>
</dbReference>
<evidence type="ECO:0000256" key="3">
    <source>
        <dbReference type="ARBA" id="ARBA00022840"/>
    </source>
</evidence>
<dbReference type="Gene3D" id="3.30.200.20">
    <property type="entry name" value="Phosphorylase Kinase, domain 1"/>
    <property type="match status" value="1"/>
</dbReference>